<organism evidence="2 3">
    <name type="scientific">Lepeophtheirus salmonis</name>
    <name type="common">Salmon louse</name>
    <name type="synonym">Caligus salmonis</name>
    <dbReference type="NCBI Taxonomy" id="72036"/>
    <lineage>
        <taxon>Eukaryota</taxon>
        <taxon>Metazoa</taxon>
        <taxon>Ecdysozoa</taxon>
        <taxon>Arthropoda</taxon>
        <taxon>Crustacea</taxon>
        <taxon>Multicrustacea</taxon>
        <taxon>Hexanauplia</taxon>
        <taxon>Copepoda</taxon>
        <taxon>Siphonostomatoida</taxon>
        <taxon>Caligidae</taxon>
        <taxon>Lepeophtheirus</taxon>
    </lineage>
</organism>
<dbReference type="InterPro" id="IPR004875">
    <property type="entry name" value="DDE_SF_endonuclease_dom"/>
</dbReference>
<sequence length="171" mass="19440">MRDKALPGAEAEATKSGWMNSNIFSDQYLPFFISQTRYSKDHQVLLIMDSYESHVSLKTITTAKDNGITMKRCYNNAWVDWLRSPPGRQITIYEIAELTATVHTVAVTPSNVISGFQATGISPFNRDIFSDDAYLPSNVTDHPLCQPIEPPERWKQLLRKNHSQQPNQINL</sequence>
<reference evidence="2" key="1">
    <citation type="submission" date="2021-02" db="EMBL/GenBank/DDBJ databases">
        <authorList>
            <person name="Bekaert M."/>
        </authorList>
    </citation>
    <scope>NUCLEOTIDE SEQUENCE</scope>
    <source>
        <strain evidence="2">IoA-00</strain>
    </source>
</reference>
<keyword evidence="3" id="KW-1185">Reference proteome</keyword>
<dbReference type="Pfam" id="PF03184">
    <property type="entry name" value="DDE_1"/>
    <property type="match status" value="1"/>
</dbReference>
<dbReference type="GO" id="GO:0003676">
    <property type="term" value="F:nucleic acid binding"/>
    <property type="evidence" value="ECO:0007669"/>
    <property type="project" value="InterPro"/>
</dbReference>
<evidence type="ECO:0000313" key="3">
    <source>
        <dbReference type="Proteomes" id="UP000675881"/>
    </source>
</evidence>
<evidence type="ECO:0000259" key="1">
    <source>
        <dbReference type="Pfam" id="PF03184"/>
    </source>
</evidence>
<name>A0A7R8CGZ4_LEPSM</name>
<dbReference type="AlphaFoldDB" id="A0A7R8CGZ4"/>
<accession>A0A7R8CGZ4</accession>
<dbReference type="EMBL" id="HG994580">
    <property type="protein sequence ID" value="CAF2762833.1"/>
    <property type="molecule type" value="Genomic_DNA"/>
</dbReference>
<gene>
    <name evidence="2" type="ORF">LSAA_1856</name>
</gene>
<protein>
    <submittedName>
        <fullName evidence="2">(salmon louse) hypothetical protein</fullName>
    </submittedName>
</protein>
<feature type="domain" description="DDE-1" evidence="1">
    <location>
        <begin position="10"/>
        <end position="69"/>
    </location>
</feature>
<dbReference type="OrthoDB" id="6377204at2759"/>
<dbReference type="Proteomes" id="UP000675881">
    <property type="component" value="Chromosome 1"/>
</dbReference>
<evidence type="ECO:0000313" key="2">
    <source>
        <dbReference type="EMBL" id="CAF2762833.1"/>
    </source>
</evidence>
<proteinExistence type="predicted"/>